<dbReference type="PROSITE" id="PS50213">
    <property type="entry name" value="FAS1"/>
    <property type="match status" value="1"/>
</dbReference>
<evidence type="ECO:0000256" key="1">
    <source>
        <dbReference type="SAM" id="SignalP"/>
    </source>
</evidence>
<feature type="chain" id="PRO_5029751213" evidence="1">
    <location>
        <begin position="25"/>
        <end position="318"/>
    </location>
</feature>
<organism evidence="3">
    <name type="scientific">Trebouxia lynnae</name>
    <dbReference type="NCBI Taxonomy" id="1825957"/>
    <lineage>
        <taxon>Eukaryota</taxon>
        <taxon>Viridiplantae</taxon>
        <taxon>Chlorophyta</taxon>
        <taxon>core chlorophytes</taxon>
        <taxon>Trebouxiophyceae</taxon>
        <taxon>Trebouxiales</taxon>
        <taxon>Trebouxiaceae</taxon>
        <taxon>Trebouxia</taxon>
    </lineage>
</organism>
<dbReference type="GO" id="GO:0005615">
    <property type="term" value="C:extracellular space"/>
    <property type="evidence" value="ECO:0007669"/>
    <property type="project" value="TreeGrafter"/>
</dbReference>
<dbReference type="InterPro" id="IPR050904">
    <property type="entry name" value="Adhesion/Biosynth-related"/>
</dbReference>
<evidence type="ECO:0000313" key="3">
    <source>
        <dbReference type="EMBL" id="QOL01189.1"/>
    </source>
</evidence>
<dbReference type="SMART" id="SM00554">
    <property type="entry name" value="FAS1"/>
    <property type="match status" value="1"/>
</dbReference>
<dbReference type="InterPro" id="IPR000782">
    <property type="entry name" value="FAS1_domain"/>
</dbReference>
<accession>A0A7L9QEB3</accession>
<dbReference type="PANTHER" id="PTHR10900">
    <property type="entry name" value="PERIOSTIN-RELATED"/>
    <property type="match status" value="1"/>
</dbReference>
<feature type="domain" description="FAS1" evidence="2">
    <location>
        <begin position="41"/>
        <end position="184"/>
    </location>
</feature>
<dbReference type="AlphaFoldDB" id="A0A7L9QEB3"/>
<name>A0A7L9QEB3_9CHLO</name>
<dbReference type="Pfam" id="PF02469">
    <property type="entry name" value="Fasciclin"/>
    <property type="match status" value="1"/>
</dbReference>
<dbReference type="EMBL" id="MT438942">
    <property type="protein sequence ID" value="QOL01189.1"/>
    <property type="molecule type" value="mRNA"/>
</dbReference>
<keyword evidence="1" id="KW-0732">Signal</keyword>
<dbReference type="InterPro" id="IPR036378">
    <property type="entry name" value="FAS1_dom_sf"/>
</dbReference>
<evidence type="ECO:0000259" key="2">
    <source>
        <dbReference type="PROSITE" id="PS50213"/>
    </source>
</evidence>
<proteinExistence type="evidence at transcript level"/>
<feature type="signal peptide" evidence="1">
    <location>
        <begin position="1"/>
        <end position="24"/>
    </location>
</feature>
<protein>
    <submittedName>
        <fullName evidence="3">Putative extracellular protein TR9_002</fullName>
    </submittedName>
</protein>
<dbReference type="Gene3D" id="2.30.180.10">
    <property type="entry name" value="FAS1 domain"/>
    <property type="match status" value="1"/>
</dbReference>
<sequence>MAQAMRLTLAAVVLCAAFVAPALAARQLKQSSGTINFPGCTFLGDSEIARNKDFSSLYTALQASGLNDSLSNLDGPATLFAPTNEAFEEFLAAANITAEDALASPYNRIVLEYHLIPGAIMSESAFADGEVLPTSLRGSNLTIVTDEVNNTEYITVVGYASEATIVTPAAYACNLVIYGIDGVLVPEDVIYPFDSEVLLSYLTETLAPGFAEVPLNLVMAAVQSGQTNVVAEAELTAINGGYLQQIVALYEEAAGNQEALLALDAVANEVIQMSSCAKVTPLIQQVPSDQDLQESEATRMTVAQQYPALAQCVNQVRG</sequence>
<dbReference type="PANTHER" id="PTHR10900:SF77">
    <property type="entry name" value="FI19380P1"/>
    <property type="match status" value="1"/>
</dbReference>
<reference evidence="3" key="1">
    <citation type="journal article" date="2020" name="Microb. Ecol.">
        <title>The Under-explored Extracellular Proteome of Aero-Terrestrial Microalgae Provides Clues on Different Mechanisms of Desiccation Tolerance in Non-Model Organisms.</title>
        <authorList>
            <person name="Gonzalez-Hourcade M."/>
            <person name="Del Campo E.M."/>
            <person name="Casano L.M."/>
        </authorList>
    </citation>
    <scope>NUCLEOTIDE SEQUENCE</scope>
    <source>
        <strain evidence="3">TR9</strain>
    </source>
</reference>
<dbReference type="SUPFAM" id="SSF82153">
    <property type="entry name" value="FAS1 domain"/>
    <property type="match status" value="1"/>
</dbReference>